<dbReference type="AlphaFoldDB" id="M1D914"/>
<proteinExistence type="predicted"/>
<dbReference type="EnsemblPlants" id="PGSC0003DMT400085229">
    <property type="protein sequence ID" value="PGSC0003DMT400085229"/>
    <property type="gene ID" value="PGSC0003DMG400034800"/>
</dbReference>
<sequence length="117" mass="13413">MLHPKPTKSSLIRGRMFPRFTFLPNHARVFRERTQEEKGEEKFKIRQVLAILVVDFPKDSILQACLCSGPLGDIALIHEIVRRSADCSVHRLFDPLPSGLCVLEQRAECFPSVIRQE</sequence>
<dbReference type="Proteomes" id="UP000011115">
    <property type="component" value="Unassembled WGS sequence"/>
</dbReference>
<reference evidence="2" key="1">
    <citation type="journal article" date="2011" name="Nature">
        <title>Genome sequence and analysis of the tuber crop potato.</title>
        <authorList>
            <consortium name="The Potato Genome Sequencing Consortium"/>
        </authorList>
    </citation>
    <scope>NUCLEOTIDE SEQUENCE [LARGE SCALE GENOMIC DNA]</scope>
    <source>
        <strain evidence="2">cv. DM1-3 516 R44</strain>
    </source>
</reference>
<dbReference type="HOGENOM" id="CLU_2089055_0_0_1"/>
<reference evidence="1" key="2">
    <citation type="submission" date="2015-06" db="UniProtKB">
        <authorList>
            <consortium name="EnsemblPlants"/>
        </authorList>
    </citation>
    <scope>IDENTIFICATION</scope>
    <source>
        <strain evidence="1">DM1-3 516 R44</strain>
    </source>
</reference>
<protein>
    <submittedName>
        <fullName evidence="1">Uncharacterized protein</fullName>
    </submittedName>
</protein>
<dbReference type="PaxDb" id="4113-PGSC0003DMT400085229"/>
<dbReference type="InParanoid" id="M1D914"/>
<evidence type="ECO:0000313" key="1">
    <source>
        <dbReference type="EnsemblPlants" id="PGSC0003DMT400085229"/>
    </source>
</evidence>
<organism evidence="1 2">
    <name type="scientific">Solanum tuberosum</name>
    <name type="common">Potato</name>
    <dbReference type="NCBI Taxonomy" id="4113"/>
    <lineage>
        <taxon>Eukaryota</taxon>
        <taxon>Viridiplantae</taxon>
        <taxon>Streptophyta</taxon>
        <taxon>Embryophyta</taxon>
        <taxon>Tracheophyta</taxon>
        <taxon>Spermatophyta</taxon>
        <taxon>Magnoliopsida</taxon>
        <taxon>eudicotyledons</taxon>
        <taxon>Gunneridae</taxon>
        <taxon>Pentapetalae</taxon>
        <taxon>asterids</taxon>
        <taxon>lamiids</taxon>
        <taxon>Solanales</taxon>
        <taxon>Solanaceae</taxon>
        <taxon>Solanoideae</taxon>
        <taxon>Solaneae</taxon>
        <taxon>Solanum</taxon>
    </lineage>
</organism>
<dbReference type="Gramene" id="PGSC0003DMT400085229">
    <property type="protein sequence ID" value="PGSC0003DMT400085229"/>
    <property type="gene ID" value="PGSC0003DMG400034800"/>
</dbReference>
<name>M1D914_SOLTU</name>
<evidence type="ECO:0000313" key="2">
    <source>
        <dbReference type="Proteomes" id="UP000011115"/>
    </source>
</evidence>
<accession>M1D914</accession>
<keyword evidence="2" id="KW-1185">Reference proteome</keyword>